<evidence type="ECO:0000256" key="1">
    <source>
        <dbReference type="ARBA" id="ARBA00004496"/>
    </source>
</evidence>
<dbReference type="VEuPathDB" id="FungiDB:KLMA_40331"/>
<evidence type="ECO:0000259" key="8">
    <source>
        <dbReference type="Pfam" id="PF05670"/>
    </source>
</evidence>
<evidence type="ECO:0000256" key="3">
    <source>
        <dbReference type="ARBA" id="ARBA00022490"/>
    </source>
</evidence>
<evidence type="ECO:0000256" key="2">
    <source>
        <dbReference type="ARBA" id="ARBA00008318"/>
    </source>
</evidence>
<evidence type="ECO:0000313" key="10">
    <source>
        <dbReference type="EMBL" id="BAO40355.1"/>
    </source>
</evidence>
<feature type="compositionally biased region" description="Acidic residues" evidence="7">
    <location>
        <begin position="467"/>
        <end position="481"/>
    </location>
</feature>
<feature type="compositionally biased region" description="Low complexity" evidence="7">
    <location>
        <begin position="453"/>
        <end position="466"/>
    </location>
</feature>
<feature type="compositionally biased region" description="Acidic residues" evidence="7">
    <location>
        <begin position="722"/>
        <end position="744"/>
    </location>
</feature>
<feature type="compositionally biased region" description="Polar residues" evidence="7">
    <location>
        <begin position="786"/>
        <end position="799"/>
    </location>
</feature>
<name>W0TAE0_KLUMD</name>
<dbReference type="PANTHER" id="PTHR15239:SF6">
    <property type="entry name" value="RIBOSOME QUALITY CONTROL COMPLEX SUBUNIT NEMF"/>
    <property type="match status" value="1"/>
</dbReference>
<dbReference type="GO" id="GO:0000049">
    <property type="term" value="F:tRNA binding"/>
    <property type="evidence" value="ECO:0007669"/>
    <property type="project" value="TreeGrafter"/>
</dbReference>
<feature type="domain" description="NFACT protein C-terminal" evidence="9">
    <location>
        <begin position="901"/>
        <end position="1000"/>
    </location>
</feature>
<feature type="region of interest" description="Disordered" evidence="7">
    <location>
        <begin position="721"/>
        <end position="757"/>
    </location>
</feature>
<feature type="region of interest" description="Disordered" evidence="7">
    <location>
        <begin position="999"/>
        <end position="1028"/>
    </location>
</feature>
<dbReference type="Gene3D" id="2.30.310.10">
    <property type="entry name" value="ibrinogen binding protein from staphylococcus aureus domain"/>
    <property type="match status" value="1"/>
</dbReference>
<dbReference type="OrthoDB" id="207084at2759"/>
<organism evidence="10 11">
    <name type="scientific">Kluyveromyces marxianus (strain DMKU3-1042 / BCC 29191 / NBRC 104275)</name>
    <name type="common">Yeast</name>
    <name type="synonym">Candida kefyr</name>
    <dbReference type="NCBI Taxonomy" id="1003335"/>
    <lineage>
        <taxon>Eukaryota</taxon>
        <taxon>Fungi</taxon>
        <taxon>Dikarya</taxon>
        <taxon>Ascomycota</taxon>
        <taxon>Saccharomycotina</taxon>
        <taxon>Saccharomycetes</taxon>
        <taxon>Saccharomycetales</taxon>
        <taxon>Saccharomycetaceae</taxon>
        <taxon>Kluyveromyces</taxon>
    </lineage>
</organism>
<dbReference type="Pfam" id="PF05670">
    <property type="entry name" value="NFACT-R_1"/>
    <property type="match status" value="1"/>
</dbReference>
<dbReference type="AlphaFoldDB" id="W0TAE0"/>
<feature type="region of interest" description="Disordered" evidence="7">
    <location>
        <begin position="783"/>
        <end position="804"/>
    </location>
</feature>
<evidence type="ECO:0000259" key="9">
    <source>
        <dbReference type="Pfam" id="PF11923"/>
    </source>
</evidence>
<dbReference type="GO" id="GO:1990116">
    <property type="term" value="P:ribosome-associated ubiquitin-dependent protein catabolic process"/>
    <property type="evidence" value="ECO:0007669"/>
    <property type="project" value="TreeGrafter"/>
</dbReference>
<feature type="compositionally biased region" description="Low complexity" evidence="7">
    <location>
        <begin position="1003"/>
        <end position="1021"/>
    </location>
</feature>
<feature type="region of interest" description="Disordered" evidence="7">
    <location>
        <begin position="444"/>
        <end position="506"/>
    </location>
</feature>
<evidence type="ECO:0000256" key="7">
    <source>
        <dbReference type="SAM" id="MobiDB-lite"/>
    </source>
</evidence>
<keyword evidence="3" id="KW-0963">Cytoplasm</keyword>
<dbReference type="Pfam" id="PF05833">
    <property type="entry name" value="NFACT_N"/>
    <property type="match status" value="1"/>
</dbReference>
<comment type="similarity">
    <text evidence="2">Belongs to the NEMF family.</text>
</comment>
<gene>
    <name evidence="10" type="primary">TAE2</name>
    <name evidence="10" type="ORF">KLMA_40331</name>
</gene>
<evidence type="ECO:0000256" key="4">
    <source>
        <dbReference type="ARBA" id="ARBA00023054"/>
    </source>
</evidence>
<dbReference type="InterPro" id="IPR021846">
    <property type="entry name" value="NFACT-C"/>
</dbReference>
<dbReference type="FunFam" id="2.30.310.10:FF:000003">
    <property type="entry name" value="Zinc knuckle domain containing protein"/>
    <property type="match status" value="1"/>
</dbReference>
<accession>W0TAE0</accession>
<dbReference type="GO" id="GO:0005737">
    <property type="term" value="C:cytoplasm"/>
    <property type="evidence" value="ECO:0007669"/>
    <property type="project" value="UniProtKB-SubCell"/>
</dbReference>
<dbReference type="Pfam" id="PF11923">
    <property type="entry name" value="NFACT-C"/>
    <property type="match status" value="1"/>
</dbReference>
<dbReference type="GO" id="GO:0072344">
    <property type="term" value="P:rescue of stalled ribosome"/>
    <property type="evidence" value="ECO:0007669"/>
    <property type="project" value="TreeGrafter"/>
</dbReference>
<dbReference type="GeneID" id="34716317"/>
<dbReference type="GO" id="GO:1990112">
    <property type="term" value="C:RQC complex"/>
    <property type="evidence" value="ECO:0007669"/>
    <property type="project" value="TreeGrafter"/>
</dbReference>
<protein>
    <recommendedName>
        <fullName evidence="5">Ribosome quality control complex subunit 2</fullName>
    </recommendedName>
</protein>
<sequence>MKQRLSALDLQIISKELEDKVVGYRLRNIYNIADSNRQFLLKFGKPDSKLNVVIDCGLRVHITDFTRPTPPTPSWFVSKLRQYLKEKRLTGVRQVPNDRIIVFTFADGRYYLVLEFFSAGNVLLLDADQKIILLQRVVDDYEMKVGQVYNMFDPKELVEAPRPVEKREHSEDELVEWINEAELKAKAMAVPVEGQTRKSKATGSIPSIQKLLFLHAPHLSSDLIQNVLKSNGINPSESCLHFKSSDSLSAIVNMLNQLESDVSELLSTSASSTRKGYILTHKNKLYDPARDGPELEYTYSNFHPFKPFIEDSSDVNVIEIEGYYNEVVDKFFSTIESNKYANRLQNQDYLAKKKINEAKANNEKIIQSLLDAQKANEEKGNILIENADLVEEAMSAVRSLLEQQMDWKSIDKLIANEQRNKNKIAQLIKLPMDLANNKISLNLPKEPEESEENNNTNTAPNLSSDESASDESDLSESDPSDISDISDSSDDEEEAPRTKKVSKKHNKKVLQKNSYLTVSVDLSLSAFANASNYFNAKKATSEKQKKVEKNAVKALKSIQQKIEKDLQKKVKDSHDVLKAIRNPYFFEKYYWFISSEGFVVVMGKSPIETDQIYSKYVNDDDVLVTNSFDNKAWILNPDKTEVPPNTLMQAGVFVNSASEAWSKKIASSPWWCFAKNVTKFDDIDGGVLPAGSFRMKNPKDKNMLPPAQLVMGLGFIWKVKSEEDEEDEEKSEDNESSADEEEIPSESTPEVTETDNNSVNDLSEKVEQLGFDVNNFDEIPTKEHLSQSQEEVQYSNSSDEQPDDTKTIATTIVENMNTKVRGKKGKLKKIQRKYLDQDEEERLARLEALGTLKGIEKERQKKTEELEKAEKREFKKQIRKRQEESRIHQFNKSEKVKVNIAHILQQLKGTISQEDEVSDVIPVYAPWSALTKYKYKAKVQPGTAKKTKSINDVLHYFITREVDSGESSKELDWPREHEAIKLIKGLDIVPIICSDKLKVTIPGSNDKSSSSGKGKKASQSNKGKKSKK</sequence>
<evidence type="ECO:0000256" key="5">
    <source>
        <dbReference type="ARBA" id="ARBA00070414"/>
    </source>
</evidence>
<dbReference type="InterPro" id="IPR008532">
    <property type="entry name" value="NFACT_RNA-bd"/>
</dbReference>
<feature type="domain" description="NFACT RNA-binding" evidence="8">
    <location>
        <begin position="588"/>
        <end position="697"/>
    </location>
</feature>
<dbReference type="KEGG" id="kmx:KLMA_40331"/>
<feature type="coiled-coil region" evidence="6">
    <location>
        <begin position="813"/>
        <end position="872"/>
    </location>
</feature>
<reference evidence="10 11" key="1">
    <citation type="journal article" date="2015" name="Biotechnol. Biofuels">
        <title>Genetic basis of the highly efficient yeast Kluyveromyces marxianus: complete genome sequence and transcriptome analyses.</title>
        <authorList>
            <person name="Lertwattanasakul N."/>
            <person name="Kosaka T."/>
            <person name="Hosoyama A."/>
            <person name="Suzuki Y."/>
            <person name="Rodrussamee N."/>
            <person name="Matsutani M."/>
            <person name="Murata M."/>
            <person name="Fujimoto N."/>
            <person name="Suprayogi"/>
            <person name="Tsuchikane K."/>
            <person name="Limtong S."/>
            <person name="Fujita N."/>
            <person name="Yamada M."/>
        </authorList>
    </citation>
    <scope>NUCLEOTIDE SEQUENCE [LARGE SCALE GENOMIC DNA]</scope>
    <source>
        <strain evidence="11">DMKU3-1042 / BCC 29191 / NBRC 104275</strain>
    </source>
</reference>
<evidence type="ECO:0000313" key="11">
    <source>
        <dbReference type="Proteomes" id="UP000065495"/>
    </source>
</evidence>
<dbReference type="GO" id="GO:0043023">
    <property type="term" value="F:ribosomal large subunit binding"/>
    <property type="evidence" value="ECO:0007669"/>
    <property type="project" value="TreeGrafter"/>
</dbReference>
<dbReference type="InterPro" id="IPR051608">
    <property type="entry name" value="RQC_Subunit_NEMF"/>
</dbReference>
<evidence type="ECO:0000256" key="6">
    <source>
        <dbReference type="SAM" id="Coils"/>
    </source>
</evidence>
<dbReference type="Proteomes" id="UP000065495">
    <property type="component" value="Chromosome 4"/>
</dbReference>
<comment type="subcellular location">
    <subcellularLocation>
        <location evidence="1">Cytoplasm</location>
    </subcellularLocation>
</comment>
<proteinExistence type="inferred from homology"/>
<feature type="compositionally biased region" description="Polar residues" evidence="7">
    <location>
        <begin position="745"/>
        <end position="757"/>
    </location>
</feature>
<dbReference type="EMBL" id="AP012216">
    <property type="protein sequence ID" value="BAO40355.1"/>
    <property type="molecule type" value="Genomic_DNA"/>
</dbReference>
<dbReference type="RefSeq" id="XP_022676176.1">
    <property type="nucleotide sequence ID" value="XM_022819630.1"/>
</dbReference>
<feature type="coiled-coil region" evidence="6">
    <location>
        <begin position="355"/>
        <end position="392"/>
    </location>
</feature>
<keyword evidence="4 6" id="KW-0175">Coiled coil</keyword>
<dbReference type="PANTHER" id="PTHR15239">
    <property type="entry name" value="NUCLEAR EXPORT MEDIATOR FACTOR NEMF"/>
    <property type="match status" value="1"/>
</dbReference>